<organism evidence="2 3">
    <name type="scientific">Mucilaginibacter gossypiicola</name>
    <dbReference type="NCBI Taxonomy" id="551995"/>
    <lineage>
        <taxon>Bacteria</taxon>
        <taxon>Pseudomonadati</taxon>
        <taxon>Bacteroidota</taxon>
        <taxon>Sphingobacteriia</taxon>
        <taxon>Sphingobacteriales</taxon>
        <taxon>Sphingobacteriaceae</taxon>
        <taxon>Mucilaginibacter</taxon>
    </lineage>
</organism>
<dbReference type="Gene3D" id="2.30.180.10">
    <property type="entry name" value="FAS1 domain"/>
    <property type="match status" value="1"/>
</dbReference>
<evidence type="ECO:0000313" key="2">
    <source>
        <dbReference type="EMBL" id="SEO11934.1"/>
    </source>
</evidence>
<dbReference type="PROSITE" id="PS51257">
    <property type="entry name" value="PROKAR_LIPOPROTEIN"/>
    <property type="match status" value="1"/>
</dbReference>
<evidence type="ECO:0008006" key="4">
    <source>
        <dbReference type="Google" id="ProtNLM"/>
    </source>
</evidence>
<feature type="signal peptide" evidence="1">
    <location>
        <begin position="1"/>
        <end position="23"/>
    </location>
</feature>
<evidence type="ECO:0000313" key="3">
    <source>
        <dbReference type="Proteomes" id="UP000198942"/>
    </source>
</evidence>
<dbReference type="AlphaFoldDB" id="A0A1H8M3H4"/>
<dbReference type="InterPro" id="IPR036378">
    <property type="entry name" value="FAS1_dom_sf"/>
</dbReference>
<protein>
    <recommendedName>
        <fullName evidence="4">Fasciclin domain-containing protein</fullName>
    </recommendedName>
</protein>
<dbReference type="EMBL" id="FOCL01000005">
    <property type="protein sequence ID" value="SEO11934.1"/>
    <property type="molecule type" value="Genomic_DNA"/>
</dbReference>
<feature type="chain" id="PRO_5011703411" description="Fasciclin domain-containing protein" evidence="1">
    <location>
        <begin position="24"/>
        <end position="224"/>
    </location>
</feature>
<evidence type="ECO:0000256" key="1">
    <source>
        <dbReference type="SAM" id="SignalP"/>
    </source>
</evidence>
<reference evidence="3" key="1">
    <citation type="submission" date="2016-10" db="EMBL/GenBank/DDBJ databases">
        <authorList>
            <person name="Varghese N."/>
            <person name="Submissions S."/>
        </authorList>
    </citation>
    <scope>NUCLEOTIDE SEQUENCE [LARGE SCALE GENOMIC DNA]</scope>
    <source>
        <strain evidence="3">Gh-48</strain>
    </source>
</reference>
<dbReference type="SUPFAM" id="SSF82153">
    <property type="entry name" value="FAS1 domain"/>
    <property type="match status" value="1"/>
</dbReference>
<dbReference type="STRING" id="551995.SAMN05192574_105375"/>
<sequence>MRNKNIVFFRTLMVLLLGTTLFACKKTDKTYYDYQNTLKEFNGNALDYLQAQPGVYDSLLIVLNRLPALKDSLQHQNITLFAVTNKSFQISVESLNEVRRKTNKAPIYLANADLAQLDTMLCKYIIPGKLTTADFESYSDGLQIKSLKYGYHMHVAYTKANASGFNGGGPGIITFTDPKNSIFVRYWQSTPTNAVNIKTNNATVNVIAPGHDFGFGDFVTRINH</sequence>
<keyword evidence="1" id="KW-0732">Signal</keyword>
<name>A0A1H8M3H4_9SPHI</name>
<gene>
    <name evidence="2" type="ORF">SAMN05192574_105375</name>
</gene>
<dbReference type="OrthoDB" id="654858at2"/>
<keyword evidence="3" id="KW-1185">Reference proteome</keyword>
<dbReference type="Proteomes" id="UP000198942">
    <property type="component" value="Unassembled WGS sequence"/>
</dbReference>
<dbReference type="RefSeq" id="WP_091212220.1">
    <property type="nucleotide sequence ID" value="NZ_FOCL01000005.1"/>
</dbReference>
<proteinExistence type="predicted"/>
<accession>A0A1H8M3H4</accession>